<reference evidence="3" key="1">
    <citation type="submission" date="2022-10" db="EMBL/GenBank/DDBJ databases">
        <authorList>
            <person name="Chen Y."/>
            <person name="Dougan E. K."/>
            <person name="Chan C."/>
            <person name="Rhodes N."/>
            <person name="Thang M."/>
        </authorList>
    </citation>
    <scope>NUCLEOTIDE SEQUENCE</scope>
</reference>
<proteinExistence type="predicted"/>
<evidence type="ECO:0000256" key="1">
    <source>
        <dbReference type="SAM" id="MobiDB-lite"/>
    </source>
</evidence>
<gene>
    <name evidence="3" type="ORF">C1SCF055_LOCUS31537</name>
</gene>
<dbReference type="OrthoDB" id="448743at2759"/>
<keyword evidence="6" id="KW-1185">Reference proteome</keyword>
<dbReference type="EMBL" id="CAMXCT030003707">
    <property type="protein sequence ID" value="CAL4793162.1"/>
    <property type="molecule type" value="Genomic_DNA"/>
</dbReference>
<dbReference type="EMBL" id="CAMXCT020003707">
    <property type="protein sequence ID" value="CAL1159225.1"/>
    <property type="molecule type" value="Genomic_DNA"/>
</dbReference>
<sequence>MHFIDEATLFHVGVHSGRSFEEQVHALETAWTQWAGPCKLIYLDPAGEYATEAWATYLQSEGIKVSMTAAEAHWQNGRCEVHGKIVKDMLTRMEGDSPVLTEVDFRKNLRQAFAAKNSLSRIHGYTPEQCLLGKSRALPASLVSDDDASSHVLAESNSPEGQWFRDSLQRREAARKAFVRADNDSAFRRALLRRSRPGVLTFEPKDWVLYWRRSKGNNRLEHGRWHGPAQVIVVEGKKVVWLSHLGRIIRASPEQLRPASLREYHKLPKDSMGNAMDETPRGRGYLELEDIPEDNQLGEAAPSEAYSPSLGQSGPQTPHSTSQPDNEEFPPDSGHGTSAPSLGNEESEQGDDGDDGKLEPHEIPVPDSDDGKYSLFDETEVLKQRANRREKLKWLHGEQ</sequence>
<dbReference type="GO" id="GO:0003676">
    <property type="term" value="F:nucleic acid binding"/>
    <property type="evidence" value="ECO:0007669"/>
    <property type="project" value="InterPro"/>
</dbReference>
<evidence type="ECO:0000313" key="5">
    <source>
        <dbReference type="EMBL" id="CAL4793162.1"/>
    </source>
</evidence>
<evidence type="ECO:0000259" key="2">
    <source>
        <dbReference type="PROSITE" id="PS50994"/>
    </source>
</evidence>
<name>A0A9P1D9X2_9DINO</name>
<comment type="caution">
    <text evidence="3">The sequence shown here is derived from an EMBL/GenBank/DDBJ whole genome shotgun (WGS) entry which is preliminary data.</text>
</comment>
<feature type="domain" description="Integrase catalytic" evidence="2">
    <location>
        <begin position="1"/>
        <end position="135"/>
    </location>
</feature>
<dbReference type="GO" id="GO:0015074">
    <property type="term" value="P:DNA integration"/>
    <property type="evidence" value="ECO:0007669"/>
    <property type="project" value="InterPro"/>
</dbReference>
<reference evidence="4" key="2">
    <citation type="submission" date="2024-04" db="EMBL/GenBank/DDBJ databases">
        <authorList>
            <person name="Chen Y."/>
            <person name="Shah S."/>
            <person name="Dougan E. K."/>
            <person name="Thang M."/>
            <person name="Chan C."/>
        </authorList>
    </citation>
    <scope>NUCLEOTIDE SEQUENCE [LARGE SCALE GENOMIC DNA]</scope>
</reference>
<feature type="compositionally biased region" description="Polar residues" evidence="1">
    <location>
        <begin position="309"/>
        <end position="324"/>
    </location>
</feature>
<feature type="compositionally biased region" description="Basic and acidic residues" evidence="1">
    <location>
        <begin position="355"/>
        <end position="372"/>
    </location>
</feature>
<feature type="compositionally biased region" description="Acidic residues" evidence="1">
    <location>
        <begin position="345"/>
        <end position="354"/>
    </location>
</feature>
<feature type="non-terminal residue" evidence="3">
    <location>
        <position position="399"/>
    </location>
</feature>
<dbReference type="InterPro" id="IPR036397">
    <property type="entry name" value="RNaseH_sf"/>
</dbReference>
<dbReference type="InterPro" id="IPR012337">
    <property type="entry name" value="RNaseH-like_sf"/>
</dbReference>
<feature type="region of interest" description="Disordered" evidence="1">
    <location>
        <begin position="299"/>
        <end position="374"/>
    </location>
</feature>
<evidence type="ECO:0000313" key="3">
    <source>
        <dbReference type="EMBL" id="CAI4005850.1"/>
    </source>
</evidence>
<dbReference type="PROSITE" id="PS50994">
    <property type="entry name" value="INTEGRASE"/>
    <property type="match status" value="1"/>
</dbReference>
<evidence type="ECO:0000313" key="4">
    <source>
        <dbReference type="EMBL" id="CAL1159225.1"/>
    </source>
</evidence>
<dbReference type="SUPFAM" id="SSF53098">
    <property type="entry name" value="Ribonuclease H-like"/>
    <property type="match status" value="1"/>
</dbReference>
<evidence type="ECO:0000313" key="6">
    <source>
        <dbReference type="Proteomes" id="UP001152797"/>
    </source>
</evidence>
<dbReference type="EMBL" id="CAMXCT010003707">
    <property type="protein sequence ID" value="CAI4005850.1"/>
    <property type="molecule type" value="Genomic_DNA"/>
</dbReference>
<protein>
    <submittedName>
        <fullName evidence="5">Copia protein</fullName>
    </submittedName>
</protein>
<dbReference type="InterPro" id="IPR001584">
    <property type="entry name" value="Integrase_cat-core"/>
</dbReference>
<accession>A0A9P1D9X2</accession>
<dbReference type="AlphaFoldDB" id="A0A9P1D9X2"/>
<dbReference type="Proteomes" id="UP001152797">
    <property type="component" value="Unassembled WGS sequence"/>
</dbReference>
<organism evidence="3">
    <name type="scientific">Cladocopium goreaui</name>
    <dbReference type="NCBI Taxonomy" id="2562237"/>
    <lineage>
        <taxon>Eukaryota</taxon>
        <taxon>Sar</taxon>
        <taxon>Alveolata</taxon>
        <taxon>Dinophyceae</taxon>
        <taxon>Suessiales</taxon>
        <taxon>Symbiodiniaceae</taxon>
        <taxon>Cladocopium</taxon>
    </lineage>
</organism>
<dbReference type="Gene3D" id="3.30.420.10">
    <property type="entry name" value="Ribonuclease H-like superfamily/Ribonuclease H"/>
    <property type="match status" value="1"/>
</dbReference>